<dbReference type="Proteomes" id="UP000623467">
    <property type="component" value="Unassembled WGS sequence"/>
</dbReference>
<accession>A0A8H6X353</accession>
<sequence length="269" mass="30233">MSDLLTSAIYLVTRAPAVYPDLIPTAHSQSFIAHVHIRRPTASSSAKESLHAVLSPFMRRRPRQGPPHTLSRVFGSTLRRAHARAQKARTPLRPTLERTIAFLVAPLRMLKATIDACHLNARLPALPRHPTRHRRARLHALLDPSPFPKCDTNNSRLRPVYAHNSLHIETSTDPNPPRVLFLSRGLAIASTAPFPQRPPATSTRIKCSTVPPQHQHCQAAHDHPAEAHHDARFVLKHHPTLPSIPARPLQYPRRPEVYIRGASRPLFRE</sequence>
<proteinExistence type="predicted"/>
<dbReference type="AlphaFoldDB" id="A0A8H6X353"/>
<dbReference type="EMBL" id="JACAZH010000054">
    <property type="protein sequence ID" value="KAF7333558.1"/>
    <property type="molecule type" value="Genomic_DNA"/>
</dbReference>
<organism evidence="1 2">
    <name type="scientific">Mycena sanguinolenta</name>
    <dbReference type="NCBI Taxonomy" id="230812"/>
    <lineage>
        <taxon>Eukaryota</taxon>
        <taxon>Fungi</taxon>
        <taxon>Dikarya</taxon>
        <taxon>Basidiomycota</taxon>
        <taxon>Agaricomycotina</taxon>
        <taxon>Agaricomycetes</taxon>
        <taxon>Agaricomycetidae</taxon>
        <taxon>Agaricales</taxon>
        <taxon>Marasmiineae</taxon>
        <taxon>Mycenaceae</taxon>
        <taxon>Mycena</taxon>
    </lineage>
</organism>
<keyword evidence="2" id="KW-1185">Reference proteome</keyword>
<protein>
    <submittedName>
        <fullName evidence="1">Uncharacterized protein</fullName>
    </submittedName>
</protein>
<reference evidence="1" key="1">
    <citation type="submission" date="2020-05" db="EMBL/GenBank/DDBJ databases">
        <title>Mycena genomes resolve the evolution of fungal bioluminescence.</title>
        <authorList>
            <person name="Tsai I.J."/>
        </authorList>
    </citation>
    <scope>NUCLEOTIDE SEQUENCE</scope>
    <source>
        <strain evidence="1">160909Yilan</strain>
    </source>
</reference>
<name>A0A8H6X353_9AGAR</name>
<evidence type="ECO:0000313" key="2">
    <source>
        <dbReference type="Proteomes" id="UP000623467"/>
    </source>
</evidence>
<gene>
    <name evidence="1" type="ORF">MSAN_02414800</name>
</gene>
<comment type="caution">
    <text evidence="1">The sequence shown here is derived from an EMBL/GenBank/DDBJ whole genome shotgun (WGS) entry which is preliminary data.</text>
</comment>
<evidence type="ECO:0000313" key="1">
    <source>
        <dbReference type="EMBL" id="KAF7333558.1"/>
    </source>
</evidence>